<protein>
    <submittedName>
        <fullName evidence="3">Response regulator</fullName>
    </submittedName>
</protein>
<sequence length="124" mass="13896">MTQRAIVVDDSSFQRNIVSNTIGNWFDVVGTAKNGKEAIEVFEAKRPDVITMDIMMPELNGIESLRRIKSRSPETTIVMVTSVSQNEKMREAARAGADGYVTKPVDTEALREEFDDVLDFPVTR</sequence>
<dbReference type="RefSeq" id="WP_120103095.1">
    <property type="nucleotide sequence ID" value="NZ_QKNY01000013.1"/>
</dbReference>
<dbReference type="SUPFAM" id="SSF52172">
    <property type="entry name" value="CheY-like"/>
    <property type="match status" value="1"/>
</dbReference>
<proteinExistence type="predicted"/>
<evidence type="ECO:0000313" key="4">
    <source>
        <dbReference type="Proteomes" id="UP000276588"/>
    </source>
</evidence>
<dbReference type="PANTHER" id="PTHR43228:SF1">
    <property type="entry name" value="TWO-COMPONENT RESPONSE REGULATOR ARR22"/>
    <property type="match status" value="1"/>
</dbReference>
<dbReference type="SMART" id="SM00448">
    <property type="entry name" value="REC"/>
    <property type="match status" value="1"/>
</dbReference>
<name>A0A3A6PLA2_9EURY</name>
<dbReference type="InterPro" id="IPR052048">
    <property type="entry name" value="ST_Response_Regulator"/>
</dbReference>
<evidence type="ECO:0000259" key="2">
    <source>
        <dbReference type="PROSITE" id="PS50110"/>
    </source>
</evidence>
<dbReference type="OrthoDB" id="2830at2157"/>
<dbReference type="Gene3D" id="3.40.50.2300">
    <property type="match status" value="1"/>
</dbReference>
<keyword evidence="1" id="KW-0597">Phosphoprotein</keyword>
<dbReference type="GO" id="GO:0000160">
    <property type="term" value="P:phosphorelay signal transduction system"/>
    <property type="evidence" value="ECO:0007669"/>
    <property type="project" value="InterPro"/>
</dbReference>
<dbReference type="EMBL" id="QKNY01000013">
    <property type="protein sequence ID" value="RJX42845.1"/>
    <property type="molecule type" value="Genomic_DNA"/>
</dbReference>
<dbReference type="PROSITE" id="PS50110">
    <property type="entry name" value="RESPONSE_REGULATORY"/>
    <property type="match status" value="1"/>
</dbReference>
<dbReference type="InterPro" id="IPR001789">
    <property type="entry name" value="Sig_transdc_resp-reg_receiver"/>
</dbReference>
<accession>A0A3A6PLA2</accession>
<organism evidence="3 4">
    <name type="scientific">Halonotius aquaticus</name>
    <dbReference type="NCBI Taxonomy" id="2216978"/>
    <lineage>
        <taxon>Archaea</taxon>
        <taxon>Methanobacteriati</taxon>
        <taxon>Methanobacteriota</taxon>
        <taxon>Stenosarchaea group</taxon>
        <taxon>Halobacteria</taxon>
        <taxon>Halobacteriales</taxon>
        <taxon>Haloferacaceae</taxon>
        <taxon>Halonotius</taxon>
    </lineage>
</organism>
<dbReference type="Pfam" id="PF00072">
    <property type="entry name" value="Response_reg"/>
    <property type="match status" value="1"/>
</dbReference>
<dbReference type="PANTHER" id="PTHR43228">
    <property type="entry name" value="TWO-COMPONENT RESPONSE REGULATOR"/>
    <property type="match status" value="1"/>
</dbReference>
<evidence type="ECO:0000256" key="1">
    <source>
        <dbReference type="PROSITE-ProRule" id="PRU00169"/>
    </source>
</evidence>
<gene>
    <name evidence="3" type="ORF">DM826_09160</name>
</gene>
<keyword evidence="4" id="KW-1185">Reference proteome</keyword>
<dbReference type="InterPro" id="IPR011006">
    <property type="entry name" value="CheY-like_superfamily"/>
</dbReference>
<dbReference type="Proteomes" id="UP000276588">
    <property type="component" value="Unassembled WGS sequence"/>
</dbReference>
<feature type="modified residue" description="4-aspartylphosphate" evidence="1">
    <location>
        <position position="53"/>
    </location>
</feature>
<feature type="domain" description="Response regulatory" evidence="2">
    <location>
        <begin position="4"/>
        <end position="118"/>
    </location>
</feature>
<dbReference type="AlphaFoldDB" id="A0A3A6PLA2"/>
<evidence type="ECO:0000313" key="3">
    <source>
        <dbReference type="EMBL" id="RJX42845.1"/>
    </source>
</evidence>
<reference evidence="3 4" key="1">
    <citation type="submission" date="2018-06" db="EMBL/GenBank/DDBJ databases">
        <title>Halonotius sp. F13-13 a new haloarchaeeon isolated from a solar saltern from Isla Cristina, Huelva, Spain.</title>
        <authorList>
            <person name="Duran-Viseras A."/>
            <person name="Sanchez-Porro C."/>
            <person name="Ventosa A."/>
        </authorList>
    </citation>
    <scope>NUCLEOTIDE SEQUENCE [LARGE SCALE GENOMIC DNA]</scope>
    <source>
        <strain evidence="3 4">F13-13</strain>
    </source>
</reference>
<comment type="caution">
    <text evidence="3">The sequence shown here is derived from an EMBL/GenBank/DDBJ whole genome shotgun (WGS) entry which is preliminary data.</text>
</comment>